<dbReference type="Gene3D" id="3.90.1340.10">
    <property type="entry name" value="Phage tail collar domain"/>
    <property type="match status" value="1"/>
</dbReference>
<feature type="domain" description="Phage tail collar" evidence="2">
    <location>
        <begin position="503"/>
        <end position="561"/>
    </location>
</feature>
<protein>
    <recommendedName>
        <fullName evidence="2">Phage tail collar domain-containing protein</fullName>
    </recommendedName>
</protein>
<keyword evidence="1" id="KW-0732">Signal</keyword>
<reference evidence="3" key="1">
    <citation type="submission" date="2021-02" db="EMBL/GenBank/DDBJ databases">
        <authorList>
            <person name="Nowell W R."/>
        </authorList>
    </citation>
    <scope>NUCLEOTIDE SEQUENCE</scope>
</reference>
<evidence type="ECO:0000313" key="4">
    <source>
        <dbReference type="Proteomes" id="UP000663852"/>
    </source>
</evidence>
<dbReference type="EMBL" id="CAJNOJ010000594">
    <property type="protein sequence ID" value="CAF1492731.1"/>
    <property type="molecule type" value="Genomic_DNA"/>
</dbReference>
<sequence length="575" mass="63692">MLRLTYCFLALLFLTILPTDGLSLGDDIQSLNTTNLEISVLQDYQTTFAYTVSSPRDLAGATINTNIFTLFNYNGSQIYVYSSFANENENKVYPHRWIFYYVPLMTPVRTSEDAVWAWAMNNEVRVKLMLGDKEVEHMARDGISKKFDRKTAEFAKYWDIAPLMIESLTAYVVTGSNLPVTGVQPYHSVHPNSLVLIFRFSCSTNENAQNVARMITSGEYEIEIAFSFDGFKRTSTSSVSITAEQLKIVASKTTADGGNTDAKYIHRNQASKFVGQYITNVKKIIYSENSEVDSQSLASGLEDQFIALLQQGMENAQKTIIDAGHFNETWSSSDLHPDRITSELSKVFTKNVSDTEQHSTSDKYFSVNKEKLNELISSSSKEGGGGVSFLGFSANGKGSSTSSSKNTFYDKLLQTDHQKYSKDEIVKLLSEQQADFSWEGEKLVPKSFHVYKTSDLTDNLQVALVAKQITIDKNQSAIIRHVSTMNSPTTTGSSQHTPTLLTGEVKIYSGRMHPPAPWLICNGSAVSRIVYQRLFATIGSTYGSGDGITTFNLPDLRGRVPIGLDASGVRTTVAG</sequence>
<feature type="chain" id="PRO_5032896106" description="Phage tail collar domain-containing protein" evidence="1">
    <location>
        <begin position="22"/>
        <end position="575"/>
    </location>
</feature>
<dbReference type="Pfam" id="PF07484">
    <property type="entry name" value="Collar"/>
    <property type="match status" value="1"/>
</dbReference>
<dbReference type="Proteomes" id="UP000663852">
    <property type="component" value="Unassembled WGS sequence"/>
</dbReference>
<evidence type="ECO:0000313" key="3">
    <source>
        <dbReference type="EMBL" id="CAF1492731.1"/>
    </source>
</evidence>
<evidence type="ECO:0000256" key="1">
    <source>
        <dbReference type="SAM" id="SignalP"/>
    </source>
</evidence>
<accession>A0A815SI46</accession>
<comment type="caution">
    <text evidence="3">The sequence shown here is derived from an EMBL/GenBank/DDBJ whole genome shotgun (WGS) entry which is preliminary data.</text>
</comment>
<dbReference type="SUPFAM" id="SSF88874">
    <property type="entry name" value="Receptor-binding domain of short tail fibre protein gp12"/>
    <property type="match status" value="1"/>
</dbReference>
<dbReference type="AlphaFoldDB" id="A0A815SI46"/>
<dbReference type="InterPro" id="IPR037053">
    <property type="entry name" value="Phage_tail_collar_dom_sf"/>
</dbReference>
<dbReference type="InterPro" id="IPR011083">
    <property type="entry name" value="Phage_tail_collar_dom"/>
</dbReference>
<organism evidence="3 4">
    <name type="scientific">Adineta ricciae</name>
    <name type="common">Rotifer</name>
    <dbReference type="NCBI Taxonomy" id="249248"/>
    <lineage>
        <taxon>Eukaryota</taxon>
        <taxon>Metazoa</taxon>
        <taxon>Spiralia</taxon>
        <taxon>Gnathifera</taxon>
        <taxon>Rotifera</taxon>
        <taxon>Eurotatoria</taxon>
        <taxon>Bdelloidea</taxon>
        <taxon>Adinetida</taxon>
        <taxon>Adinetidae</taxon>
        <taxon>Adineta</taxon>
    </lineage>
</organism>
<evidence type="ECO:0000259" key="2">
    <source>
        <dbReference type="Pfam" id="PF07484"/>
    </source>
</evidence>
<name>A0A815SI46_ADIRI</name>
<dbReference type="OrthoDB" id="10062874at2759"/>
<gene>
    <name evidence="3" type="ORF">EDS130_LOCUS42124</name>
</gene>
<feature type="signal peptide" evidence="1">
    <location>
        <begin position="1"/>
        <end position="21"/>
    </location>
</feature>
<proteinExistence type="predicted"/>